<organism evidence="2 3">
    <name type="scientific">Paracraurococcus ruber</name>
    <dbReference type="NCBI Taxonomy" id="77675"/>
    <lineage>
        <taxon>Bacteria</taxon>
        <taxon>Pseudomonadati</taxon>
        <taxon>Pseudomonadota</taxon>
        <taxon>Alphaproteobacteria</taxon>
        <taxon>Acetobacterales</taxon>
        <taxon>Roseomonadaceae</taxon>
        <taxon>Paracraurococcus</taxon>
    </lineage>
</organism>
<keyword evidence="3" id="KW-1185">Reference proteome</keyword>
<protein>
    <submittedName>
        <fullName evidence="2">Baseplate assembly protein</fullName>
    </submittedName>
</protein>
<proteinExistence type="predicted"/>
<sequence>MPLPLPNLDDRRFEDLVAEARARLSAYTPELVVQPGDPAEAIIDLFAWLTETILYRANLIPERQRRAFLNLLGMPLRPAAPARGLVCLDPQAPARAPMPAIARHQAVLRAGPVAVTNTTELQPLPLELLAMLKRPWREPDRAKRDAMLAELARLYGRSDLTPFVPEPAFADGAPVALAETLDRALHLAFLLPKRVNQPLPELREALAGAVLSLGVAPPREVPGEVAAALPDRTPRIEIAVQDAGGPLRFLPLALLADSSQGLRRAGVLQLQLPRAARLFAPPPQDDPRDAGRGSAPPELPATADPARLVFWLRLTCPEHPDLALAWLGVNAVGVEARQVARDRVLGLGTGQPDQVLSLGETSVDPDSLVVEVWEGGVPAAWRRLPHLAGAGPEEPAFVLDAEAGTIGFGDGLRGMRLPAGARVVAAFMAFGGGAAGNLPPGALKSVALDGMALDLTPRQELPLAGGAEAESVAAAERRLPAALAHRERAVTVEDFAALAREVPGASIARTEVVAGLVPGASLAAVREDVPGAVAVFVLPPAERALGNTPRPSLGLLRDTYAALRPRTLIGTELTVLSPEFVPIGVSVQVSVVDATARTATLRAVERAVLDYLWALPPGGPRGEGWPLGYGVDPDEIRTRAGAAPGVLAIEAVALYLPSPDGGWRAAPAGGLGLRRYQLPDLVGLSVGTAPPTPPAGAPEPRDGGGVAVPFIPERC</sequence>
<evidence type="ECO:0000256" key="1">
    <source>
        <dbReference type="SAM" id="MobiDB-lite"/>
    </source>
</evidence>
<evidence type="ECO:0000313" key="3">
    <source>
        <dbReference type="Proteomes" id="UP000697995"/>
    </source>
</evidence>
<reference evidence="2 3" key="1">
    <citation type="journal article" date="2020" name="Microorganisms">
        <title>Osmotic Adaptation and Compatible Solute Biosynthesis of Phototrophic Bacteria as Revealed from Genome Analyses.</title>
        <authorList>
            <person name="Imhoff J.F."/>
            <person name="Rahn T."/>
            <person name="Kunzel S."/>
            <person name="Keller A."/>
            <person name="Neulinger S.C."/>
        </authorList>
    </citation>
    <scope>NUCLEOTIDE SEQUENCE [LARGE SCALE GENOMIC DNA]</scope>
    <source>
        <strain evidence="2 3">DSM 15382</strain>
    </source>
</reference>
<evidence type="ECO:0000313" key="2">
    <source>
        <dbReference type="EMBL" id="MBK1657112.1"/>
    </source>
</evidence>
<feature type="region of interest" description="Disordered" evidence="1">
    <location>
        <begin position="685"/>
        <end position="708"/>
    </location>
</feature>
<dbReference type="RefSeq" id="WP_133218330.1">
    <property type="nucleotide sequence ID" value="NZ_NRSG01000009.1"/>
</dbReference>
<comment type="caution">
    <text evidence="2">The sequence shown here is derived from an EMBL/GenBank/DDBJ whole genome shotgun (WGS) entry which is preliminary data.</text>
</comment>
<dbReference type="Proteomes" id="UP000697995">
    <property type="component" value="Unassembled WGS sequence"/>
</dbReference>
<dbReference type="InterPro" id="IPR011749">
    <property type="entry name" value="CHP02243"/>
</dbReference>
<dbReference type="EMBL" id="NRSG01000009">
    <property type="protein sequence ID" value="MBK1657112.1"/>
    <property type="molecule type" value="Genomic_DNA"/>
</dbReference>
<name>A0ABS1CS51_9PROT</name>
<dbReference type="NCBIfam" id="TIGR02243">
    <property type="entry name" value="putative baseplate assembly protein"/>
    <property type="match status" value="1"/>
</dbReference>
<gene>
    <name evidence="2" type="ORF">CKO45_02565</name>
</gene>
<accession>A0ABS1CS51</accession>
<feature type="region of interest" description="Disordered" evidence="1">
    <location>
        <begin position="278"/>
        <end position="301"/>
    </location>
</feature>